<gene>
    <name evidence="8" type="ORF">Pcinc_002393</name>
</gene>
<evidence type="ECO:0000256" key="2">
    <source>
        <dbReference type="ARBA" id="ARBA00009085"/>
    </source>
</evidence>
<sequence>MSNVSAKLTSVRVIIAVSVAAGKHELPCVLTDRMGEGGVKRLYMAKCLKDLNSFIQETPKASPRLLVNSALKLLKEAELSDRCKDEERAYVLYMRFFSAVNTVQKTPEYTKEKRYYDSLLDIKTTKKVLSRAEDLQKSLQRRYEFANYAEVKEKTPEVIKEKKKDESVVDKVAEVAKPPGPSLANGVSEDDEFLSCKKLYTLMTEKCSSYIILDARPCHDFHQSHMTLPKVINVPEDILKPGLTAGKIGSQLDEDAKLVWVTQRHLVDYLILVDWETETAPLPNPLQALTHAITKWDPAKQYKSRVWVLQGGYDLWRLMYPTLTTNPRVERRTPNTTTSTIQEPVSFNFEYPDLDAAFISSAGSSPMESSASDLNVAFISSPSTTVGTKQPSDPDPGKTPTGLFQPPQINRTLKPKAGERESMDGRNNNVTINGMLEDSVSKTSLGTKVNQWDTKDSNINLDQHKTKQLYPMPDLDQNNKVKIYSNKVDNNLPSVPSRSLKPKDVLANLAAKKRELEEEKELLEESVEVEKDTIKTMEEIEATTNQRESTDDEQGRARLRETEERLQEHIRQLQAKSAAMEERQKKLQAENEEMWRLVNMALSNQMRNLNMSPAPVTSQQLEEKKKEDEDHERLRKQTEQRRALQEQVEEMRRERKEKEKKMREQAERECKLKEQRAMEAEMERKKIEERKSRIDGDIRPSRPKVTSGGETYTTKLRSSPKPSPTRGGSNLRRSHSAFDLSQQQDDDDEGLGMGGMMPNFDRSLKPMVAPLKRNFNAARQRNFDPKYGSVPVSKTGLKNLGNTCYMNSVIQCLSNTTPLACYFMQGTYSNDINPTSKFRGDVAEEVGAVIRALRCGQYRSIAMWDLKNVVGRNHKPFQGYDQHDSHEFLLKLLDWLSEDLNQIHGKHPPMKEQNHEKLPDYVAADKVLEELNMRDYSIMSSLFQGLNRSKIQCGTCSHVSLTFEPFSVVSLSFPGSNKCTLRELLNHYYKDANIEYKCCKCKTMRNSIRKLDVWKLPPLLILHLNRFEHDVLMKKKQNYVDFPLDNLDLSKHVCYSNRYTKFDLYAVSNHYGTMDGGHYTAFCKSPDNKVWYKFDDHEVYEHSAVKSHAAYLLFYQASNLSLAASSFGTSSYQYTLHLSVELRSKWSCTRDLTTFIVCYSSFHQQQQHITIGYCV</sequence>
<dbReference type="PROSITE" id="PS00972">
    <property type="entry name" value="USP_1"/>
    <property type="match status" value="1"/>
</dbReference>
<dbReference type="PROSITE" id="PS50235">
    <property type="entry name" value="USP_3"/>
    <property type="match status" value="1"/>
</dbReference>
<comment type="caution">
    <text evidence="8">The sequence shown here is derived from an EMBL/GenBank/DDBJ whole genome shotgun (WGS) entry which is preliminary data.</text>
</comment>
<dbReference type="InterPro" id="IPR018200">
    <property type="entry name" value="USP_CS"/>
</dbReference>
<evidence type="ECO:0000256" key="1">
    <source>
        <dbReference type="ARBA" id="ARBA00000707"/>
    </source>
</evidence>
<comment type="similarity">
    <text evidence="2">Belongs to the peptidase C19 family.</text>
</comment>
<evidence type="ECO:0000313" key="8">
    <source>
        <dbReference type="EMBL" id="KAK3893813.1"/>
    </source>
</evidence>
<feature type="compositionally biased region" description="Basic and acidic residues" evidence="5">
    <location>
        <begin position="621"/>
        <end position="700"/>
    </location>
</feature>
<dbReference type="EMBL" id="JAWQEG010000172">
    <property type="protein sequence ID" value="KAK3893813.1"/>
    <property type="molecule type" value="Genomic_DNA"/>
</dbReference>
<dbReference type="InterPro" id="IPR001394">
    <property type="entry name" value="Peptidase_C19_UCH"/>
</dbReference>
<feature type="region of interest" description="Disordered" evidence="5">
    <location>
        <begin position="382"/>
        <end position="430"/>
    </location>
</feature>
<keyword evidence="9" id="KW-1185">Reference proteome</keyword>
<dbReference type="PROSITE" id="PS00973">
    <property type="entry name" value="USP_2"/>
    <property type="match status" value="1"/>
</dbReference>
<dbReference type="Pfam" id="PF08969">
    <property type="entry name" value="USP8_dimer"/>
    <property type="match status" value="1"/>
</dbReference>
<feature type="domain" description="USP" evidence="7">
    <location>
        <begin position="795"/>
        <end position="1118"/>
    </location>
</feature>
<feature type="compositionally biased region" description="Polar residues" evidence="5">
    <location>
        <begin position="708"/>
        <end position="717"/>
    </location>
</feature>
<accession>A0AAE1L315</accession>
<dbReference type="InterPro" id="IPR028889">
    <property type="entry name" value="USP"/>
</dbReference>
<dbReference type="InterPro" id="IPR001763">
    <property type="entry name" value="Rhodanese-like_dom"/>
</dbReference>
<dbReference type="SUPFAM" id="SSF52821">
    <property type="entry name" value="Rhodanese/Cell cycle control phosphatase"/>
    <property type="match status" value="1"/>
</dbReference>
<dbReference type="GO" id="GO:0004843">
    <property type="term" value="F:cysteine-type deubiquitinase activity"/>
    <property type="evidence" value="ECO:0007669"/>
    <property type="project" value="UniProtKB-EC"/>
</dbReference>
<feature type="coiled-coil region" evidence="4">
    <location>
        <begin position="506"/>
        <end position="593"/>
    </location>
</feature>
<proteinExistence type="inferred from homology"/>
<evidence type="ECO:0000256" key="4">
    <source>
        <dbReference type="SAM" id="Coils"/>
    </source>
</evidence>
<evidence type="ECO:0000259" key="7">
    <source>
        <dbReference type="PROSITE" id="PS50235"/>
    </source>
</evidence>
<evidence type="ECO:0000259" key="6">
    <source>
        <dbReference type="PROSITE" id="PS50206"/>
    </source>
</evidence>
<comment type="catalytic activity">
    <reaction evidence="1">
        <text>Thiol-dependent hydrolysis of ester, thioester, amide, peptide and isopeptide bonds formed by the C-terminal Gly of ubiquitin (a 76-residue protein attached to proteins as an intracellular targeting signal).</text>
        <dbReference type="EC" id="3.4.19.12"/>
    </reaction>
</comment>
<dbReference type="PANTHER" id="PTHR21646">
    <property type="entry name" value="UBIQUITIN CARBOXYL-TERMINAL HYDROLASE"/>
    <property type="match status" value="1"/>
</dbReference>
<dbReference type="PANTHER" id="PTHR21646:SF46">
    <property type="entry name" value="UBIQUITIN CARBOXYL-TERMINAL HYDROLASE"/>
    <property type="match status" value="1"/>
</dbReference>
<dbReference type="Gene3D" id="1.20.58.80">
    <property type="entry name" value="Phosphotransferase system, lactose/cellobiose-type IIA subunit"/>
    <property type="match status" value="1"/>
</dbReference>
<dbReference type="Proteomes" id="UP001286313">
    <property type="component" value="Unassembled WGS sequence"/>
</dbReference>
<dbReference type="PROSITE" id="PS50206">
    <property type="entry name" value="RHODANESE_3"/>
    <property type="match status" value="1"/>
</dbReference>
<feature type="domain" description="Rhodanese" evidence="6">
    <location>
        <begin position="305"/>
        <end position="325"/>
    </location>
</feature>
<dbReference type="GO" id="GO:0016579">
    <property type="term" value="P:protein deubiquitination"/>
    <property type="evidence" value="ECO:0007669"/>
    <property type="project" value="InterPro"/>
</dbReference>
<dbReference type="AlphaFoldDB" id="A0AAE1L315"/>
<reference evidence="8" key="1">
    <citation type="submission" date="2023-10" db="EMBL/GenBank/DDBJ databases">
        <title>Genome assemblies of two species of porcelain crab, Petrolisthes cinctipes and Petrolisthes manimaculis (Anomura: Porcellanidae).</title>
        <authorList>
            <person name="Angst P."/>
        </authorList>
    </citation>
    <scope>NUCLEOTIDE SEQUENCE</scope>
    <source>
        <strain evidence="8">PB745_01</strain>
        <tissue evidence="8">Gill</tissue>
    </source>
</reference>
<evidence type="ECO:0000256" key="3">
    <source>
        <dbReference type="ARBA" id="ARBA00012759"/>
    </source>
</evidence>
<evidence type="ECO:0000256" key="5">
    <source>
        <dbReference type="SAM" id="MobiDB-lite"/>
    </source>
</evidence>
<protein>
    <recommendedName>
        <fullName evidence="3">ubiquitinyl hydrolase 1</fullName>
        <ecNumber evidence="3">3.4.19.12</ecNumber>
    </recommendedName>
</protein>
<dbReference type="EC" id="3.4.19.12" evidence="3"/>
<dbReference type="Pfam" id="PF00443">
    <property type="entry name" value="UCH"/>
    <property type="match status" value="1"/>
</dbReference>
<keyword evidence="4" id="KW-0175">Coiled coil</keyword>
<feature type="region of interest" description="Disordered" evidence="5">
    <location>
        <begin position="610"/>
        <end position="758"/>
    </location>
</feature>
<evidence type="ECO:0000313" key="9">
    <source>
        <dbReference type="Proteomes" id="UP001286313"/>
    </source>
</evidence>
<dbReference type="Gene3D" id="3.90.70.10">
    <property type="entry name" value="Cysteine proteinases"/>
    <property type="match status" value="1"/>
</dbReference>
<feature type="compositionally biased region" description="Polar residues" evidence="5">
    <location>
        <begin position="610"/>
        <end position="620"/>
    </location>
</feature>
<dbReference type="CDD" id="cd02674">
    <property type="entry name" value="Peptidase_C19R"/>
    <property type="match status" value="1"/>
</dbReference>
<dbReference type="Gene3D" id="3.40.250.10">
    <property type="entry name" value="Rhodanese-like domain"/>
    <property type="match status" value="1"/>
</dbReference>
<organism evidence="8 9">
    <name type="scientific">Petrolisthes cinctipes</name>
    <name type="common">Flat porcelain crab</name>
    <dbReference type="NCBI Taxonomy" id="88211"/>
    <lineage>
        <taxon>Eukaryota</taxon>
        <taxon>Metazoa</taxon>
        <taxon>Ecdysozoa</taxon>
        <taxon>Arthropoda</taxon>
        <taxon>Crustacea</taxon>
        <taxon>Multicrustacea</taxon>
        <taxon>Malacostraca</taxon>
        <taxon>Eumalacostraca</taxon>
        <taxon>Eucarida</taxon>
        <taxon>Decapoda</taxon>
        <taxon>Pleocyemata</taxon>
        <taxon>Anomura</taxon>
        <taxon>Galatheoidea</taxon>
        <taxon>Porcellanidae</taxon>
        <taxon>Petrolisthes</taxon>
    </lineage>
</organism>
<dbReference type="SUPFAM" id="SSF140856">
    <property type="entry name" value="USP8 N-terminal domain-like"/>
    <property type="match status" value="1"/>
</dbReference>
<dbReference type="InterPro" id="IPR050185">
    <property type="entry name" value="Ub_carboxyl-term_hydrolase"/>
</dbReference>
<dbReference type="SUPFAM" id="SSF54001">
    <property type="entry name" value="Cysteine proteinases"/>
    <property type="match status" value="1"/>
</dbReference>
<dbReference type="InterPro" id="IPR036873">
    <property type="entry name" value="Rhodanese-like_dom_sf"/>
</dbReference>
<feature type="compositionally biased region" description="Polar residues" evidence="5">
    <location>
        <begin position="382"/>
        <end position="391"/>
    </location>
</feature>
<dbReference type="InterPro" id="IPR015063">
    <property type="entry name" value="USP8_dimer"/>
</dbReference>
<name>A0AAE1L315_PETCI</name>
<dbReference type="InterPro" id="IPR038765">
    <property type="entry name" value="Papain-like_cys_pep_sf"/>
</dbReference>